<reference evidence="3 4" key="1">
    <citation type="journal article" date="2024" name="IMA Fungus">
        <title>Apiospora arundinis, a panoply of carbohydrate-active enzymes and secondary metabolites.</title>
        <authorList>
            <person name="Sorensen T."/>
            <person name="Petersen C."/>
            <person name="Muurmann A.T."/>
            <person name="Christiansen J.V."/>
            <person name="Brundto M.L."/>
            <person name="Overgaard C.K."/>
            <person name="Boysen A.T."/>
            <person name="Wollenberg R.D."/>
            <person name="Larsen T.O."/>
            <person name="Sorensen J.L."/>
            <person name="Nielsen K.L."/>
            <person name="Sondergaard T.E."/>
        </authorList>
    </citation>
    <scope>NUCLEOTIDE SEQUENCE [LARGE SCALE GENOMIC DNA]</scope>
    <source>
        <strain evidence="3 4">AAU 773</strain>
    </source>
</reference>
<dbReference type="InterPro" id="IPR049192">
    <property type="entry name" value="DUF4246_C"/>
</dbReference>
<evidence type="ECO:0000259" key="2">
    <source>
        <dbReference type="Pfam" id="PF21666"/>
    </source>
</evidence>
<gene>
    <name evidence="3" type="ORF">PGQ11_013157</name>
</gene>
<dbReference type="EMBL" id="JAPCWZ010000007">
    <property type="protein sequence ID" value="KAK8857245.1"/>
    <property type="molecule type" value="Genomic_DNA"/>
</dbReference>
<dbReference type="InterPro" id="IPR025340">
    <property type="entry name" value="DUF4246"/>
</dbReference>
<dbReference type="Pfam" id="PF21666">
    <property type="entry name" value="DUF4246_N"/>
    <property type="match status" value="1"/>
</dbReference>
<sequence length="634" mass="72738">MTLPIISWAEPLTGEDYQSPKYDTPAATTALADGSIRLPGFGLPMQYLPTWSSNPEKSKRFPHAIADYLASKGITERELRMLDFVNQITDKPDWHKKVFDEQIVQKWKAEGVRHDDNLADFYLSEKMFEVCLAELREKAALFEKTQMVSVLDAELTVVKSDCVVPVKLQQALLSAVRPLEDIPDNQKDWHPGSDEQVLDLVHPSLFPLVYGLSRVLPTGKVPLDGCAKYTGRGETIARDESPRELDKGGSWSNDLSLKAWGDFQWLPANIDITGSQAKITSYINGLHPQKHKDLYGVLEQLVDKAIPLWSDTLSWFHRRSRFTIDGTGDDDYEIPEGLVYDGPNNMIGMTEDDDDWDDRLEDMTYCDEYRDWKEQHRVLIQREPHDFVPFETTIPEGHSRIDLRTRFAESGLQVIFKLANIDLTPEKPKYKGGTWHVEGALNEHICATALYYYDQDNITDSYLAFRHEYDIEEMVMLPMQNEFSSCEEYFGIRNDGSPMKELGRVLTKPGRLLTFPNVLQHQVSGFELVDKTKPGHRKILAMFLVDPHIPVISTANVPPQDRRWWAEELRHTPDQRLSRLPKELFEEITKNVEGFPISWEQALDIREQLMDERGAIQDSIEGSMDSNTFSFCEH</sequence>
<comment type="caution">
    <text evidence="3">The sequence shown here is derived from an EMBL/GenBank/DDBJ whole genome shotgun (WGS) entry which is preliminary data.</text>
</comment>
<feature type="domain" description="DUF4246" evidence="1">
    <location>
        <begin position="125"/>
        <end position="568"/>
    </location>
</feature>
<evidence type="ECO:0000313" key="4">
    <source>
        <dbReference type="Proteomes" id="UP001390339"/>
    </source>
</evidence>
<evidence type="ECO:0000313" key="3">
    <source>
        <dbReference type="EMBL" id="KAK8857245.1"/>
    </source>
</evidence>
<dbReference type="InterPro" id="IPR049207">
    <property type="entry name" value="DUF4246_N"/>
</dbReference>
<protein>
    <submittedName>
        <fullName evidence="3">Uncharacterized protein</fullName>
    </submittedName>
</protein>
<dbReference type="Pfam" id="PF14033">
    <property type="entry name" value="DUF4246"/>
    <property type="match status" value="1"/>
</dbReference>
<evidence type="ECO:0000259" key="1">
    <source>
        <dbReference type="Pfam" id="PF14033"/>
    </source>
</evidence>
<keyword evidence="4" id="KW-1185">Reference proteome</keyword>
<organism evidence="3 4">
    <name type="scientific">Apiospora arundinis</name>
    <dbReference type="NCBI Taxonomy" id="335852"/>
    <lineage>
        <taxon>Eukaryota</taxon>
        <taxon>Fungi</taxon>
        <taxon>Dikarya</taxon>
        <taxon>Ascomycota</taxon>
        <taxon>Pezizomycotina</taxon>
        <taxon>Sordariomycetes</taxon>
        <taxon>Xylariomycetidae</taxon>
        <taxon>Amphisphaeriales</taxon>
        <taxon>Apiosporaceae</taxon>
        <taxon>Apiospora</taxon>
    </lineage>
</organism>
<dbReference type="PANTHER" id="PTHR33119:SF1">
    <property type="entry name" value="FE2OG DIOXYGENASE DOMAIN-CONTAINING PROTEIN"/>
    <property type="match status" value="1"/>
</dbReference>
<proteinExistence type="predicted"/>
<name>A0ABR2I5N9_9PEZI</name>
<feature type="domain" description="DUF4246" evidence="2">
    <location>
        <begin position="38"/>
        <end position="110"/>
    </location>
</feature>
<accession>A0ABR2I5N9</accession>
<dbReference type="PANTHER" id="PTHR33119">
    <property type="entry name" value="IFI3P"/>
    <property type="match status" value="1"/>
</dbReference>
<dbReference type="Proteomes" id="UP001390339">
    <property type="component" value="Unassembled WGS sequence"/>
</dbReference>